<evidence type="ECO:0000256" key="4">
    <source>
        <dbReference type="ARBA" id="ARBA00022989"/>
    </source>
</evidence>
<dbReference type="PANTHER" id="PTHR40277:SF1">
    <property type="entry name" value="BLL5419 PROTEIN"/>
    <property type="match status" value="1"/>
</dbReference>
<comment type="caution">
    <text evidence="7">The sequence shown here is derived from an EMBL/GenBank/DDBJ whole genome shotgun (WGS) entry which is preliminary data.</text>
</comment>
<dbReference type="NCBIfam" id="TIGR00374">
    <property type="entry name" value="flippase-like domain"/>
    <property type="match status" value="1"/>
</dbReference>
<feature type="transmembrane region" description="Helical" evidence="6">
    <location>
        <begin position="219"/>
        <end position="237"/>
    </location>
</feature>
<dbReference type="Proteomes" id="UP000178086">
    <property type="component" value="Unassembled WGS sequence"/>
</dbReference>
<evidence type="ECO:0000256" key="1">
    <source>
        <dbReference type="ARBA" id="ARBA00004651"/>
    </source>
</evidence>
<feature type="transmembrane region" description="Helical" evidence="6">
    <location>
        <begin position="160"/>
        <end position="181"/>
    </location>
</feature>
<feature type="transmembrane region" description="Helical" evidence="6">
    <location>
        <begin position="249"/>
        <end position="272"/>
    </location>
</feature>
<comment type="subcellular location">
    <subcellularLocation>
        <location evidence="1">Cell membrane</location>
        <topology evidence="1">Multi-pass membrane protein</topology>
    </subcellularLocation>
</comment>
<dbReference type="PANTHER" id="PTHR40277">
    <property type="entry name" value="BLL5419 PROTEIN"/>
    <property type="match status" value="1"/>
</dbReference>
<evidence type="ECO:0000313" key="8">
    <source>
        <dbReference type="Proteomes" id="UP000178086"/>
    </source>
</evidence>
<evidence type="ECO:0000256" key="2">
    <source>
        <dbReference type="ARBA" id="ARBA00022475"/>
    </source>
</evidence>
<evidence type="ECO:0000256" key="3">
    <source>
        <dbReference type="ARBA" id="ARBA00022692"/>
    </source>
</evidence>
<organism evidence="7 8">
    <name type="scientific">Candidatus Aquicultor primus</name>
    <dbReference type="NCBI Taxonomy" id="1797195"/>
    <lineage>
        <taxon>Bacteria</taxon>
        <taxon>Bacillati</taxon>
        <taxon>Actinomycetota</taxon>
        <taxon>Candidatus Aquicultoria</taxon>
        <taxon>Candidatus Aquicultorales</taxon>
        <taxon>Candidatus Aquicultoraceae</taxon>
        <taxon>Candidatus Aquicultor</taxon>
    </lineage>
</organism>
<feature type="transmembrane region" description="Helical" evidence="6">
    <location>
        <begin position="135"/>
        <end position="153"/>
    </location>
</feature>
<evidence type="ECO:0000313" key="7">
    <source>
        <dbReference type="EMBL" id="OFW32639.1"/>
    </source>
</evidence>
<feature type="transmembrane region" description="Helical" evidence="6">
    <location>
        <begin position="292"/>
        <end position="315"/>
    </location>
</feature>
<accession>A0A1F2UHW2</accession>
<dbReference type="EMBL" id="MELI01000090">
    <property type="protein sequence ID" value="OFW32639.1"/>
    <property type="molecule type" value="Genomic_DNA"/>
</dbReference>
<keyword evidence="5 6" id="KW-0472">Membrane</keyword>
<feature type="transmembrane region" description="Helical" evidence="6">
    <location>
        <begin position="92"/>
        <end position="115"/>
    </location>
</feature>
<sequence length="317" mass="34487">MELTQKSSQLQRKGQSRYLALFKAAMSVFLIGALLAKSDLDKYAELIRNSSPLYLGLALLITVVSIILSAYKWQLLVIAQGFTVPLRRLISSYFVGLFFNNFMPTSIGGDVVRVLDLRKMTSSGPAAAASVVAERVLAAFTLGLIVLCGVAFGTGVTARFSVAILVFVGICALALLGILYAHKLAPLLARYEASIAGKLKETAESIRSSVENKNTLVKVLFYSFIFQLMVIAINIFIIKALGLHVPIAFVFLFIPIIFAITMLPISMNGLGLREATYAYFFTQAGLSTEESVTISLFFFLIVTLVSLIGGVIFALRK</sequence>
<evidence type="ECO:0000256" key="5">
    <source>
        <dbReference type="ARBA" id="ARBA00023136"/>
    </source>
</evidence>
<keyword evidence="3 6" id="KW-0812">Transmembrane</keyword>
<keyword evidence="4 6" id="KW-1133">Transmembrane helix</keyword>
<gene>
    <name evidence="7" type="ORF">A2074_01245</name>
</gene>
<dbReference type="AlphaFoldDB" id="A0A1F2UHW2"/>
<dbReference type="GO" id="GO:0005886">
    <property type="term" value="C:plasma membrane"/>
    <property type="evidence" value="ECO:0007669"/>
    <property type="project" value="UniProtKB-SubCell"/>
</dbReference>
<name>A0A1F2UHW2_9ACTN</name>
<dbReference type="Pfam" id="PF03706">
    <property type="entry name" value="LPG_synthase_TM"/>
    <property type="match status" value="1"/>
</dbReference>
<dbReference type="InterPro" id="IPR022791">
    <property type="entry name" value="L-PG_synthase/AglD"/>
</dbReference>
<proteinExistence type="predicted"/>
<keyword evidence="2" id="KW-1003">Cell membrane</keyword>
<reference evidence="7 8" key="1">
    <citation type="journal article" date="2016" name="Nat. Commun.">
        <title>Thousands of microbial genomes shed light on interconnected biogeochemical processes in an aquifer system.</title>
        <authorList>
            <person name="Anantharaman K."/>
            <person name="Brown C.T."/>
            <person name="Hug L.A."/>
            <person name="Sharon I."/>
            <person name="Castelle C.J."/>
            <person name="Probst A.J."/>
            <person name="Thomas B.C."/>
            <person name="Singh A."/>
            <person name="Wilkins M.J."/>
            <person name="Karaoz U."/>
            <person name="Brodie E.L."/>
            <person name="Williams K.H."/>
            <person name="Hubbard S.S."/>
            <person name="Banfield J.F."/>
        </authorList>
    </citation>
    <scope>NUCLEOTIDE SEQUENCE [LARGE SCALE GENOMIC DNA]</scope>
</reference>
<feature type="transmembrane region" description="Helical" evidence="6">
    <location>
        <begin position="53"/>
        <end position="71"/>
    </location>
</feature>
<feature type="transmembrane region" description="Helical" evidence="6">
    <location>
        <begin position="20"/>
        <end position="38"/>
    </location>
</feature>
<evidence type="ECO:0008006" key="9">
    <source>
        <dbReference type="Google" id="ProtNLM"/>
    </source>
</evidence>
<evidence type="ECO:0000256" key="6">
    <source>
        <dbReference type="SAM" id="Phobius"/>
    </source>
</evidence>
<protein>
    <recommendedName>
        <fullName evidence="9">Flippase-like domain-containing protein</fullName>
    </recommendedName>
</protein>